<evidence type="ECO:0000256" key="14">
    <source>
        <dbReference type="SAM" id="MobiDB-lite"/>
    </source>
</evidence>
<feature type="region of interest" description="Disordered" evidence="14">
    <location>
        <begin position="469"/>
        <end position="489"/>
    </location>
</feature>
<evidence type="ECO:0000256" key="1">
    <source>
        <dbReference type="ARBA" id="ARBA00004300"/>
    </source>
</evidence>
<evidence type="ECO:0000256" key="11">
    <source>
        <dbReference type="ARBA" id="ARBA00034776"/>
    </source>
</evidence>
<keyword evidence="16" id="KW-1185">Reference proteome</keyword>
<dbReference type="Proteomes" id="UP001150925">
    <property type="component" value="Unassembled WGS sequence"/>
</dbReference>
<evidence type="ECO:0000256" key="10">
    <source>
        <dbReference type="ARBA" id="ARBA00023212"/>
    </source>
</evidence>
<dbReference type="InterPro" id="IPR008603">
    <property type="entry name" value="DCTN4"/>
</dbReference>
<feature type="region of interest" description="Disordered" evidence="14">
    <location>
        <begin position="263"/>
        <end position="304"/>
    </location>
</feature>
<evidence type="ECO:0000256" key="13">
    <source>
        <dbReference type="ARBA" id="ARBA00093507"/>
    </source>
</evidence>
<comment type="subcellular location">
    <subcellularLocation>
        <location evidence="1">Cytoplasm</location>
        <location evidence="1">Cytoskeleton</location>
        <location evidence="1">Microtubule organizing center</location>
        <location evidence="1">Centrosome</location>
    </subcellularLocation>
    <subcellularLocation>
        <location evidence="2">Cytoplasm</location>
        <location evidence="2">Cytoskeleton</location>
        <location evidence="2">Stress fiber</location>
    </subcellularLocation>
    <subcellularLocation>
        <location evidence="3">Cytoplasm</location>
        <location evidence="3">Myofibril</location>
    </subcellularLocation>
</comment>
<evidence type="ECO:0000256" key="8">
    <source>
        <dbReference type="ARBA" id="ARBA00022990"/>
    </source>
</evidence>
<evidence type="ECO:0000256" key="5">
    <source>
        <dbReference type="ARBA" id="ARBA00022499"/>
    </source>
</evidence>
<evidence type="ECO:0000256" key="6">
    <source>
        <dbReference type="ARBA" id="ARBA00022553"/>
    </source>
</evidence>
<comment type="caution">
    <text evidence="15">The sequence shown here is derived from an EMBL/GenBank/DDBJ whole genome shotgun (WGS) entry which is preliminary data.</text>
</comment>
<keyword evidence="8" id="KW-0007">Acetylation</keyword>
<evidence type="ECO:0000256" key="4">
    <source>
        <dbReference type="ARBA" id="ARBA00022490"/>
    </source>
</evidence>
<dbReference type="Pfam" id="PF05502">
    <property type="entry name" value="Dynactin_p62"/>
    <property type="match status" value="2"/>
</dbReference>
<evidence type="ECO:0000256" key="7">
    <source>
        <dbReference type="ARBA" id="ARBA00022843"/>
    </source>
</evidence>
<keyword evidence="9" id="KW-0175">Coiled coil</keyword>
<evidence type="ECO:0000256" key="9">
    <source>
        <dbReference type="ARBA" id="ARBA00023054"/>
    </source>
</evidence>
<proteinExistence type="inferred from homology"/>
<evidence type="ECO:0000256" key="12">
    <source>
        <dbReference type="ARBA" id="ARBA00034864"/>
    </source>
</evidence>
<feature type="region of interest" description="Disordered" evidence="14">
    <location>
        <begin position="27"/>
        <end position="69"/>
    </location>
</feature>
<dbReference type="GO" id="GO:0001725">
    <property type="term" value="C:stress fiber"/>
    <property type="evidence" value="ECO:0007669"/>
    <property type="project" value="UniProtKB-SubCell"/>
</dbReference>
<dbReference type="GO" id="GO:0005869">
    <property type="term" value="C:dynactin complex"/>
    <property type="evidence" value="ECO:0007669"/>
    <property type="project" value="InterPro"/>
</dbReference>
<reference evidence="15" key="1">
    <citation type="submission" date="2022-07" db="EMBL/GenBank/DDBJ databases">
        <title>Phylogenomic reconstructions and comparative analyses of Kickxellomycotina fungi.</title>
        <authorList>
            <person name="Reynolds N.K."/>
            <person name="Stajich J.E."/>
            <person name="Barry K."/>
            <person name="Grigoriev I.V."/>
            <person name="Crous P."/>
            <person name="Smith M.E."/>
        </authorList>
    </citation>
    <scope>NUCLEOTIDE SEQUENCE</scope>
    <source>
        <strain evidence="15">RSA 1196</strain>
    </source>
</reference>
<protein>
    <recommendedName>
        <fullName evidence="12">Dynactin subunit 4</fullName>
    </recommendedName>
</protein>
<evidence type="ECO:0000256" key="3">
    <source>
        <dbReference type="ARBA" id="ARBA00004657"/>
    </source>
</evidence>
<feature type="region of interest" description="Disordered" evidence="14">
    <location>
        <begin position="595"/>
        <end position="623"/>
    </location>
</feature>
<keyword evidence="5" id="KW-1017">Isopeptide bond</keyword>
<sequence length="643" mass="70693">MSTTSLPPFVQYHCPCQVAELTECTTTLPTPDGTDQVPHAPEDTLAEPAQTEMPQGTTTPTTDETTLPIPPQDIDTLRHRTQPLCNLYFCDDCLQLRCGRCVSEEITGYYCPNCLFEVPSASVKAEKNQCARNCFECPTCFHCLSVVEDADVPSRPASGGRDDGTENSSYKPFYLQCSYCRWNSREVDLSFEKPTGLANQLQKLERTQAGQQEFDNLRGHLESLLRSTQGNPGLGMGSPHASSLLSGLRHPLSLGLKVGSPASSTLGYSPARSTSSGMASPFSTRSDKSPLPLSPTGHGDSKLEGDYQALHCQPSQDEATTGILMGLEDQGQISTLAQRSRQLNTPPYLAKEHWPQRISLRSKRAKRCRACRHILIKPEQKAQVTRFKIKLIAMNFVPNITIVRNPMYYVVNHPFKFVLRFTNPQYHATQVSLAIPDHYPGRTADVTILAPIFKIGAYNDIWEYELGADSDADDDKSEDDDQGSDELDDALDDVDLDSLGIHAANNQGTTPDYGDGPQLVSLTILGGSGSNAIGSAERLKQQRRQRRLLSQGIYSRRGNETAIVCEATPLQATSTLILPLHVTFNYFIEGLSDDELSDAPESQKPGQGEHDLASSAKEPQVTDQQECSFWVYINLGEARALTS</sequence>
<name>A0A9W8ATI4_9FUNG</name>
<comment type="subunit">
    <text evidence="13">Subunit of dynactin, a multiprotein complex part of a tripartite complex with dynein and a adapter, such as BICDL1, BICD2 or HOOK3. The dynactin complex is built around ACTR1A/ACTB filament and consists of an actin-related filament composed of a shoulder domain, a pointed end and a barbed end. Its length is defined by its flexible shoulder domain. The soulder is composed of 2 DCTN1 subunits, 4 DCTN2 and 2 DCTN3. The 4 DCNT2 (via N-terminus) bind the ACTR1A filament and act as molecular rulers to determine the length. The pointed end is important for binding dynein-dynactin cargo adapters. Consists of 4 subunits: ACTR10, DCNT4, DCTN5 and DCTN6. The barbed end is composed of a CAPZA1:CAPZB heterodimers, which binds ACTR1A/ACTB filament and dynactin and stabilizes dynactin. Interacts with ATP7B, but not ATP7A, in a copper-dependent manner. Interacts with ANK2; this interaction is required for localization at costameres. Interacts with N4BP2L1.</text>
</comment>
<keyword evidence="7" id="KW-0832">Ubl conjugation</keyword>
<evidence type="ECO:0000313" key="16">
    <source>
        <dbReference type="Proteomes" id="UP001150925"/>
    </source>
</evidence>
<keyword evidence="10" id="KW-0206">Cytoskeleton</keyword>
<dbReference type="EMBL" id="JANBPY010001281">
    <property type="protein sequence ID" value="KAJ1960728.1"/>
    <property type="molecule type" value="Genomic_DNA"/>
</dbReference>
<dbReference type="PANTHER" id="PTHR13034:SF2">
    <property type="entry name" value="DYNACTIN SUBUNIT 4"/>
    <property type="match status" value="1"/>
</dbReference>
<dbReference type="OrthoDB" id="283815at2759"/>
<dbReference type="AlphaFoldDB" id="A0A9W8ATI4"/>
<feature type="compositionally biased region" description="Low complexity" evidence="14">
    <location>
        <begin position="51"/>
        <end position="67"/>
    </location>
</feature>
<comment type="similarity">
    <text evidence="11">Belongs to the dynactin subunit 4 family.</text>
</comment>
<gene>
    <name evidence="15" type="ORF">IWQ62_004116</name>
</gene>
<evidence type="ECO:0000256" key="2">
    <source>
        <dbReference type="ARBA" id="ARBA00004529"/>
    </source>
</evidence>
<keyword evidence="6" id="KW-0597">Phosphoprotein</keyword>
<accession>A0A9W8ATI4</accession>
<dbReference type="PANTHER" id="PTHR13034">
    <property type="entry name" value="DYNACTIN P62 SUBUNIT"/>
    <property type="match status" value="1"/>
</dbReference>
<evidence type="ECO:0000313" key="15">
    <source>
        <dbReference type="EMBL" id="KAJ1960728.1"/>
    </source>
</evidence>
<keyword evidence="4" id="KW-0963">Cytoplasm</keyword>
<organism evidence="15 16">
    <name type="scientific">Dispira parvispora</name>
    <dbReference type="NCBI Taxonomy" id="1520584"/>
    <lineage>
        <taxon>Eukaryota</taxon>
        <taxon>Fungi</taxon>
        <taxon>Fungi incertae sedis</taxon>
        <taxon>Zoopagomycota</taxon>
        <taxon>Kickxellomycotina</taxon>
        <taxon>Dimargaritomycetes</taxon>
        <taxon>Dimargaritales</taxon>
        <taxon>Dimargaritaceae</taxon>
        <taxon>Dispira</taxon>
    </lineage>
</organism>
<feature type="compositionally biased region" description="Polar residues" evidence="14">
    <location>
        <begin position="263"/>
        <end position="284"/>
    </location>
</feature>